<dbReference type="RefSeq" id="XP_003037488.1">
    <property type="nucleotide sequence ID" value="XM_003037442.1"/>
</dbReference>
<keyword evidence="2" id="KW-1185">Reference proteome</keyword>
<dbReference type="EMBL" id="GL377302">
    <property type="protein sequence ID" value="EFJ02586.1"/>
    <property type="molecule type" value="Genomic_DNA"/>
</dbReference>
<evidence type="ECO:0000313" key="2">
    <source>
        <dbReference type="Proteomes" id="UP000007431"/>
    </source>
</evidence>
<dbReference type="VEuPathDB" id="FungiDB:SCHCODRAFT_02610340"/>
<name>D8PSC2_SCHCM</name>
<dbReference type="KEGG" id="scm:SCHCO_02610340"/>
<reference evidence="1 2" key="1">
    <citation type="journal article" date="2010" name="Nat. Biotechnol.">
        <title>Genome sequence of the model mushroom Schizophyllum commune.</title>
        <authorList>
            <person name="Ohm R.A."/>
            <person name="de Jong J.F."/>
            <person name="Lugones L.G."/>
            <person name="Aerts A."/>
            <person name="Kothe E."/>
            <person name="Stajich J.E."/>
            <person name="de Vries R.P."/>
            <person name="Record E."/>
            <person name="Levasseur A."/>
            <person name="Baker S.E."/>
            <person name="Bartholomew K.A."/>
            <person name="Coutinho P.M."/>
            <person name="Erdmann S."/>
            <person name="Fowler T.J."/>
            <person name="Gathman A.C."/>
            <person name="Lombard V."/>
            <person name="Henrissat B."/>
            <person name="Knabe N."/>
            <person name="Kuees U."/>
            <person name="Lilly W.W."/>
            <person name="Lindquist E."/>
            <person name="Lucas S."/>
            <person name="Magnuson J.K."/>
            <person name="Piumi F."/>
            <person name="Raudaskoski M."/>
            <person name="Salamov A."/>
            <person name="Schmutz J."/>
            <person name="Schwarze F.W.M.R."/>
            <person name="vanKuyk P.A."/>
            <person name="Horton J.S."/>
            <person name="Grigoriev I.V."/>
            <person name="Woesten H.A.B."/>
        </authorList>
    </citation>
    <scope>NUCLEOTIDE SEQUENCE [LARGE SCALE GENOMIC DNA]</scope>
    <source>
        <strain evidence="2">H4-8 / FGSC 9210</strain>
    </source>
</reference>
<proteinExistence type="predicted"/>
<dbReference type="OrthoDB" id="5395091at2759"/>
<dbReference type="eggNOG" id="ENOG502R1DD">
    <property type="taxonomic scope" value="Eukaryota"/>
</dbReference>
<organism evidence="2">
    <name type="scientific">Schizophyllum commune (strain H4-8 / FGSC 9210)</name>
    <name type="common">Split gill fungus</name>
    <dbReference type="NCBI Taxonomy" id="578458"/>
    <lineage>
        <taxon>Eukaryota</taxon>
        <taxon>Fungi</taxon>
        <taxon>Dikarya</taxon>
        <taxon>Basidiomycota</taxon>
        <taxon>Agaricomycotina</taxon>
        <taxon>Agaricomycetes</taxon>
        <taxon>Agaricomycetidae</taxon>
        <taxon>Agaricales</taxon>
        <taxon>Schizophyllaceae</taxon>
        <taxon>Schizophyllum</taxon>
    </lineage>
</organism>
<feature type="non-terminal residue" evidence="1">
    <location>
        <position position="229"/>
    </location>
</feature>
<dbReference type="HOGENOM" id="CLU_095760_0_0_1"/>
<dbReference type="Proteomes" id="UP000007431">
    <property type="component" value="Unassembled WGS sequence"/>
</dbReference>
<sequence>MDPLNVAVRSVPQEHYAKAIELLEELREVLETRDEARLPEVGITRDQMPPGVDYDAVLDDNLDKCHWQLSQFKKYAKPTLIASALPNLDFVVNRAQGGKRDVIPIYTRAVALARTPEREAEALEEFEKIMPDLSIPEMGQVSALWARAEWWRLLLRQGKVQKAKEQEEWLQDWYQSHPYAMPPSKFAEAVLDEGEETNAILDGIPDFGKGVVELPGGMFGGMNAFIRFG</sequence>
<protein>
    <submittedName>
        <fullName evidence="1">Uncharacterized protein</fullName>
    </submittedName>
</protein>
<dbReference type="GeneID" id="9585120"/>
<evidence type="ECO:0000313" key="1">
    <source>
        <dbReference type="EMBL" id="EFJ02586.1"/>
    </source>
</evidence>
<dbReference type="AlphaFoldDB" id="D8PSC2"/>
<accession>D8PSC2</accession>
<dbReference type="OMA" id="TIVDWIV"/>
<gene>
    <name evidence="1" type="ORF">SCHCODRAFT_104330</name>
</gene>
<dbReference type="InParanoid" id="D8PSC2"/>